<comment type="caution">
    <text evidence="1">The sequence shown here is derived from an EMBL/GenBank/DDBJ whole genome shotgun (WGS) entry which is preliminary data.</text>
</comment>
<evidence type="ECO:0000313" key="1">
    <source>
        <dbReference type="EMBL" id="EMZ21115.1"/>
    </source>
</evidence>
<dbReference type="OrthoDB" id="9812068at2"/>
<reference evidence="1 2" key="1">
    <citation type="journal article" date="2014" name="Genome Announc.">
        <title>Draft genome sequences of the altered schaedler flora, a defined bacterial community from gnotobiotic mice.</title>
        <authorList>
            <person name="Wannemuehler M.J."/>
            <person name="Overstreet A.M."/>
            <person name="Ward D.V."/>
            <person name="Phillips G.J."/>
        </authorList>
    </citation>
    <scope>NUCLEOTIDE SEQUENCE [LARGE SCALE GENOMIC DNA]</scope>
    <source>
        <strain evidence="1 2">ASF492</strain>
    </source>
</reference>
<proteinExistence type="predicted"/>
<dbReference type="HOGENOM" id="CLU_2117351_0_0_9"/>
<accession>N2A4V4</accession>
<dbReference type="EMBL" id="AQFT01000136">
    <property type="protein sequence ID" value="EMZ21115.1"/>
    <property type="molecule type" value="Genomic_DNA"/>
</dbReference>
<sequence length="114" mass="13586">MDNILNYYVLEKNKESKDFYFENEGIFNFWNKYLIIHIGKDNIVLANRTNKTFNGKLLSKYEKVMLYTIIKENFCSLRKCKTDSVSSLCSLAEEWGKVICNIDMQRKEEKSFEK</sequence>
<dbReference type="PATRIC" id="fig|1235802.3.peg.4949"/>
<dbReference type="AlphaFoldDB" id="N2A4V4"/>
<organism evidence="1 2">
    <name type="scientific">Eubacterium plexicaudatum ASF492</name>
    <dbReference type="NCBI Taxonomy" id="1235802"/>
    <lineage>
        <taxon>Bacteria</taxon>
        <taxon>Bacillati</taxon>
        <taxon>Bacillota</taxon>
        <taxon>Clostridia</taxon>
        <taxon>Eubacteriales</taxon>
        <taxon>Eubacteriaceae</taxon>
        <taxon>Eubacterium</taxon>
    </lineage>
</organism>
<name>N2A4V4_9FIRM</name>
<protein>
    <submittedName>
        <fullName evidence="1">Uncharacterized protein</fullName>
    </submittedName>
</protein>
<keyword evidence="2" id="KW-1185">Reference proteome</keyword>
<dbReference type="Proteomes" id="UP000012589">
    <property type="component" value="Unassembled WGS sequence"/>
</dbReference>
<dbReference type="STRING" id="1235802.C823_04688"/>
<gene>
    <name evidence="1" type="ORF">C823_04688</name>
</gene>
<evidence type="ECO:0000313" key="2">
    <source>
        <dbReference type="Proteomes" id="UP000012589"/>
    </source>
</evidence>